<evidence type="ECO:0000313" key="3">
    <source>
        <dbReference type="Proteomes" id="UP000324748"/>
    </source>
</evidence>
<accession>A0A5B0NR25</accession>
<evidence type="ECO:0000313" key="4">
    <source>
        <dbReference type="Proteomes" id="UP000325313"/>
    </source>
</evidence>
<dbReference type="Proteomes" id="UP000324748">
    <property type="component" value="Unassembled WGS sequence"/>
</dbReference>
<dbReference type="EMBL" id="VSWC01000092">
    <property type="protein sequence ID" value="KAA1090600.1"/>
    <property type="molecule type" value="Genomic_DNA"/>
</dbReference>
<reference evidence="3 4" key="1">
    <citation type="submission" date="2019-05" db="EMBL/GenBank/DDBJ databases">
        <title>Emergence of the Ug99 lineage of the wheat stem rust pathogen through somatic hybridization.</title>
        <authorList>
            <person name="Li F."/>
            <person name="Upadhyaya N.M."/>
            <person name="Sperschneider J."/>
            <person name="Matny O."/>
            <person name="Nguyen-Phuc H."/>
            <person name="Mago R."/>
            <person name="Raley C."/>
            <person name="Miller M.E."/>
            <person name="Silverstein K.A.T."/>
            <person name="Henningsen E."/>
            <person name="Hirsch C.D."/>
            <person name="Visser B."/>
            <person name="Pretorius Z.A."/>
            <person name="Steffenson B.J."/>
            <person name="Schwessinger B."/>
            <person name="Dodds P.N."/>
            <person name="Figueroa M."/>
        </authorList>
    </citation>
    <scope>NUCLEOTIDE SEQUENCE [LARGE SCALE GENOMIC DNA]</scope>
    <source>
        <strain evidence="2">21-0</strain>
        <strain evidence="1 4">Ug99</strain>
    </source>
</reference>
<gene>
    <name evidence="2" type="ORF">PGT21_006528</name>
    <name evidence="1" type="ORF">PGTUg99_028899</name>
</gene>
<dbReference type="EMBL" id="VDEP01000473">
    <property type="protein sequence ID" value="KAA1074184.1"/>
    <property type="molecule type" value="Genomic_DNA"/>
</dbReference>
<protein>
    <submittedName>
        <fullName evidence="2">Uncharacterized protein</fullName>
    </submittedName>
</protein>
<organism evidence="2 3">
    <name type="scientific">Puccinia graminis f. sp. tritici</name>
    <dbReference type="NCBI Taxonomy" id="56615"/>
    <lineage>
        <taxon>Eukaryota</taxon>
        <taxon>Fungi</taxon>
        <taxon>Dikarya</taxon>
        <taxon>Basidiomycota</taxon>
        <taxon>Pucciniomycotina</taxon>
        <taxon>Pucciniomycetes</taxon>
        <taxon>Pucciniales</taxon>
        <taxon>Pucciniaceae</taxon>
        <taxon>Puccinia</taxon>
    </lineage>
</organism>
<name>A0A5B0NR25_PUCGR</name>
<dbReference type="AlphaFoldDB" id="A0A5B0NR25"/>
<sequence length="102" mass="11277">MRNQGAPQVSGNLMLTQVRPSIQAKFLWPCSASFEIIAPGFGEMYNEDSEVGHRVWVNGRVIGTDGSLMFLKCTVVAPCDHIKAKHWDRVNLASSRFHASSS</sequence>
<comment type="caution">
    <text evidence="2">The sequence shown here is derived from an EMBL/GenBank/DDBJ whole genome shotgun (WGS) entry which is preliminary data.</text>
</comment>
<evidence type="ECO:0000313" key="2">
    <source>
        <dbReference type="EMBL" id="KAA1090600.1"/>
    </source>
</evidence>
<dbReference type="Proteomes" id="UP000325313">
    <property type="component" value="Unassembled WGS sequence"/>
</dbReference>
<evidence type="ECO:0000313" key="1">
    <source>
        <dbReference type="EMBL" id="KAA1074184.1"/>
    </source>
</evidence>
<proteinExistence type="predicted"/>
<keyword evidence="3" id="KW-1185">Reference proteome</keyword>